<reference evidence="1" key="2">
    <citation type="submission" date="2020-05" db="UniProtKB">
        <authorList>
            <consortium name="EnsemblMetazoa"/>
        </authorList>
    </citation>
    <scope>IDENTIFICATION</scope>
    <source>
        <strain evidence="1">IAEA</strain>
    </source>
</reference>
<sequence>MKEEIARLKKESEELKRENYAEANQPEKEGVQICLFLFKLLMNQPKPNADKPLLRCVPKSVVLGKYLQQISAYMAVIIFLSITTTFVDNSLLNVQCKPPKLLTENKSMPISESVVPKEIDLMSRIPIIFITLWIIFSLPERPARLSATTMLATTAAGAEYSILQCNGQVENSTDWGHIIRFFKQFAASLIGTNVTCAYQDFATKQLIPSLVSFAMSNFPISRKCPVIPKQRTEANNLSSDSEFKTKSTPLPLVSRIIIRSNEVSREFPIVGKTDSSMNSYTSGEEGRSISVIRPVTTKAPDSVICGGKSELLAYVWKMKSNVLTYFKIASTIERSPLDLVFMFSYFVTNQSSLWSHRIKELMPAVPRETGNSILGYKFAVGNTTPLANNLKRPSAKAEISDFISVKLILGAIFPVSNAKQAFANEETPDAGSAWPIFDLTEPTNRANCNVTNGCKHKFAPPTIAASISPLRKAVNALSKAYIELEQAVSNKNEGPSKPKLYEMRFGNMARLQPVMPKPPDETFS</sequence>
<dbReference type="EnsemblMetazoa" id="GPAI039176-RA">
    <property type="protein sequence ID" value="GPAI039176-PA"/>
    <property type="gene ID" value="GPAI039176"/>
</dbReference>
<evidence type="ECO:0000313" key="1">
    <source>
        <dbReference type="EnsemblMetazoa" id="GPAI039176-PA"/>
    </source>
</evidence>
<dbReference type="AlphaFoldDB" id="A0A1B0AA82"/>
<keyword evidence="2" id="KW-1185">Reference proteome</keyword>
<dbReference type="Proteomes" id="UP000092445">
    <property type="component" value="Unassembled WGS sequence"/>
</dbReference>
<proteinExistence type="predicted"/>
<dbReference type="VEuPathDB" id="VectorBase:GPAI039176"/>
<organism evidence="1 2">
    <name type="scientific">Glossina pallidipes</name>
    <name type="common">Tsetse fly</name>
    <dbReference type="NCBI Taxonomy" id="7398"/>
    <lineage>
        <taxon>Eukaryota</taxon>
        <taxon>Metazoa</taxon>
        <taxon>Ecdysozoa</taxon>
        <taxon>Arthropoda</taxon>
        <taxon>Hexapoda</taxon>
        <taxon>Insecta</taxon>
        <taxon>Pterygota</taxon>
        <taxon>Neoptera</taxon>
        <taxon>Endopterygota</taxon>
        <taxon>Diptera</taxon>
        <taxon>Brachycera</taxon>
        <taxon>Muscomorpha</taxon>
        <taxon>Hippoboscoidea</taxon>
        <taxon>Glossinidae</taxon>
        <taxon>Glossina</taxon>
    </lineage>
</organism>
<reference evidence="2" key="1">
    <citation type="submission" date="2014-03" db="EMBL/GenBank/DDBJ databases">
        <authorList>
            <person name="Aksoy S."/>
            <person name="Warren W."/>
            <person name="Wilson R.K."/>
        </authorList>
    </citation>
    <scope>NUCLEOTIDE SEQUENCE [LARGE SCALE GENOMIC DNA]</scope>
    <source>
        <strain evidence="2">IAEA</strain>
    </source>
</reference>
<name>A0A1B0AA82_GLOPL</name>
<evidence type="ECO:0000313" key="2">
    <source>
        <dbReference type="Proteomes" id="UP000092445"/>
    </source>
</evidence>
<accession>A0A1B0AA82</accession>
<protein>
    <submittedName>
        <fullName evidence="1">Uncharacterized protein</fullName>
    </submittedName>
</protein>